<feature type="domain" description="Flagellar protein FlgJ N-terminal" evidence="3">
    <location>
        <begin position="35"/>
        <end position="81"/>
    </location>
</feature>
<protein>
    <submittedName>
        <fullName evidence="4">Rod binding protein</fullName>
    </submittedName>
</protein>
<dbReference type="CDD" id="cd00254">
    <property type="entry name" value="LT-like"/>
    <property type="match status" value="1"/>
</dbReference>
<dbReference type="GO" id="GO:0008933">
    <property type="term" value="F:peptidoglycan lytic transglycosylase activity"/>
    <property type="evidence" value="ECO:0007669"/>
    <property type="project" value="InterPro"/>
</dbReference>
<keyword evidence="5" id="KW-1185">Reference proteome</keyword>
<dbReference type="GO" id="GO:0016020">
    <property type="term" value="C:membrane"/>
    <property type="evidence" value="ECO:0007669"/>
    <property type="project" value="InterPro"/>
</dbReference>
<dbReference type="Gene3D" id="1.10.530.10">
    <property type="match status" value="1"/>
</dbReference>
<sequence length="239" mass="26460">MNVESIGTINQNNNHNLEKLKQLSKDFEAIFIEMMLKTMKIGEDSTLGNSAENSIYRSMYQNALANKLADTSSFGIANLIFNSLKKAIEETKSPKIQQPIPLNQNNYIPFKINLPKDIKEIVKQASLMFKVPEKLILSVIKAESNFNPKAVSPKGAAGLMQLMPQTAQSLGVTNVFDPIQNIMAGTKYLSDLIANLKSIPLALAAYNAGIGNVKKFNGIPPFKETVQYVQKVISYYEKA</sequence>
<dbReference type="PANTHER" id="PTHR37423:SF2">
    <property type="entry name" value="MEMBRANE-BOUND LYTIC MUREIN TRANSGLYCOSYLASE C"/>
    <property type="match status" value="1"/>
</dbReference>
<dbReference type="EMBL" id="FMYU01000002">
    <property type="protein sequence ID" value="SDC13532.1"/>
    <property type="molecule type" value="Genomic_DNA"/>
</dbReference>
<dbReference type="InterPro" id="IPR008258">
    <property type="entry name" value="Transglycosylase_SLT_dom_1"/>
</dbReference>
<dbReference type="InterPro" id="IPR000189">
    <property type="entry name" value="Transglyc_AS"/>
</dbReference>
<accession>A0A1G6J405</accession>
<dbReference type="AlphaFoldDB" id="A0A1G6J405"/>
<dbReference type="PANTHER" id="PTHR37423">
    <property type="entry name" value="SOLUBLE LYTIC MUREIN TRANSGLYCOSYLASE-RELATED"/>
    <property type="match status" value="1"/>
</dbReference>
<evidence type="ECO:0000259" key="3">
    <source>
        <dbReference type="Pfam" id="PF10135"/>
    </source>
</evidence>
<reference evidence="5" key="1">
    <citation type="submission" date="2016-10" db="EMBL/GenBank/DDBJ databases">
        <authorList>
            <person name="Varghese N."/>
            <person name="Submissions S."/>
        </authorList>
    </citation>
    <scope>NUCLEOTIDE SEQUENCE [LARGE SCALE GENOMIC DNA]</scope>
    <source>
        <strain evidence="5">DSM 8415</strain>
    </source>
</reference>
<gene>
    <name evidence="4" type="ORF">SAMN05660835_00376</name>
</gene>
<evidence type="ECO:0000313" key="4">
    <source>
        <dbReference type="EMBL" id="SDC13532.1"/>
    </source>
</evidence>
<dbReference type="Proteomes" id="UP000199411">
    <property type="component" value="Unassembled WGS sequence"/>
</dbReference>
<comment type="similarity">
    <text evidence="1">Belongs to the transglycosylase Slt family.</text>
</comment>
<evidence type="ECO:0000259" key="2">
    <source>
        <dbReference type="Pfam" id="PF01464"/>
    </source>
</evidence>
<organism evidence="4 5">
    <name type="scientific">Desulfurella multipotens</name>
    <dbReference type="NCBI Taxonomy" id="79269"/>
    <lineage>
        <taxon>Bacteria</taxon>
        <taxon>Pseudomonadati</taxon>
        <taxon>Campylobacterota</taxon>
        <taxon>Desulfurellia</taxon>
        <taxon>Desulfurellales</taxon>
        <taxon>Desulfurellaceae</taxon>
        <taxon>Desulfurella</taxon>
    </lineage>
</organism>
<dbReference type="InterPro" id="IPR023346">
    <property type="entry name" value="Lysozyme-like_dom_sf"/>
</dbReference>
<name>A0A1G6J405_9BACT</name>
<dbReference type="Pfam" id="PF10135">
    <property type="entry name" value="Rod-binding"/>
    <property type="match status" value="1"/>
</dbReference>
<dbReference type="Pfam" id="PF01464">
    <property type="entry name" value="SLT"/>
    <property type="match status" value="1"/>
</dbReference>
<dbReference type="GO" id="GO:0000270">
    <property type="term" value="P:peptidoglycan metabolic process"/>
    <property type="evidence" value="ECO:0007669"/>
    <property type="project" value="InterPro"/>
</dbReference>
<dbReference type="RefSeq" id="WP_216818718.1">
    <property type="nucleotide sequence ID" value="NZ_FMYU01000002.1"/>
</dbReference>
<evidence type="ECO:0000313" key="5">
    <source>
        <dbReference type="Proteomes" id="UP000199411"/>
    </source>
</evidence>
<dbReference type="PROSITE" id="PS00922">
    <property type="entry name" value="TRANSGLYCOSYLASE"/>
    <property type="match status" value="1"/>
</dbReference>
<feature type="domain" description="Transglycosylase SLT" evidence="2">
    <location>
        <begin position="122"/>
        <end position="219"/>
    </location>
</feature>
<evidence type="ECO:0000256" key="1">
    <source>
        <dbReference type="ARBA" id="ARBA00007734"/>
    </source>
</evidence>
<dbReference type="InterPro" id="IPR019301">
    <property type="entry name" value="Flagellar_prot_FlgJ_N"/>
</dbReference>
<proteinExistence type="inferred from homology"/>
<dbReference type="SUPFAM" id="SSF53955">
    <property type="entry name" value="Lysozyme-like"/>
    <property type="match status" value="1"/>
</dbReference>